<feature type="domain" description="Tudor" evidence="2">
    <location>
        <begin position="99"/>
        <end position="161"/>
    </location>
</feature>
<dbReference type="Proteomes" id="UP000034182">
    <property type="component" value="Unassembled WGS sequence"/>
</dbReference>
<dbReference type="AlphaFoldDB" id="A0A0G2EF06"/>
<evidence type="ECO:0000313" key="3">
    <source>
        <dbReference type="EMBL" id="KKY21039.1"/>
    </source>
</evidence>
<reference evidence="3 4" key="1">
    <citation type="submission" date="2015-03" db="EMBL/GenBank/DDBJ databases">
        <authorList>
            <person name="Morales-Cruz A."/>
            <person name="Amrine K.C."/>
            <person name="Cantu D."/>
        </authorList>
    </citation>
    <scope>NUCLEOTIDE SEQUENCE [LARGE SCALE GENOMIC DNA]</scope>
    <source>
        <strain evidence="3">DS831</strain>
    </source>
</reference>
<dbReference type="EMBL" id="LAQI01000088">
    <property type="protein sequence ID" value="KKY21039.1"/>
    <property type="molecule type" value="Genomic_DNA"/>
</dbReference>
<evidence type="ECO:0000313" key="4">
    <source>
        <dbReference type="Proteomes" id="UP000034182"/>
    </source>
</evidence>
<dbReference type="Gene3D" id="1.20.5.170">
    <property type="match status" value="1"/>
</dbReference>
<dbReference type="InterPro" id="IPR002999">
    <property type="entry name" value="Tudor"/>
</dbReference>
<evidence type="ECO:0000259" key="2">
    <source>
        <dbReference type="SMART" id="SM00333"/>
    </source>
</evidence>
<feature type="compositionally biased region" description="Basic and acidic residues" evidence="1">
    <location>
        <begin position="71"/>
        <end position="81"/>
    </location>
</feature>
<organism evidence="3 4">
    <name type="scientific">Diplodia seriata</name>
    <dbReference type="NCBI Taxonomy" id="420778"/>
    <lineage>
        <taxon>Eukaryota</taxon>
        <taxon>Fungi</taxon>
        <taxon>Dikarya</taxon>
        <taxon>Ascomycota</taxon>
        <taxon>Pezizomycotina</taxon>
        <taxon>Dothideomycetes</taxon>
        <taxon>Dothideomycetes incertae sedis</taxon>
        <taxon>Botryosphaeriales</taxon>
        <taxon>Botryosphaeriaceae</taxon>
        <taxon>Diplodia</taxon>
    </lineage>
</organism>
<dbReference type="SMART" id="SM00333">
    <property type="entry name" value="TUDOR"/>
    <property type="match status" value="1"/>
</dbReference>
<dbReference type="Gene3D" id="2.30.30.140">
    <property type="match status" value="1"/>
</dbReference>
<name>A0A0G2EF06_9PEZI</name>
<dbReference type="InterPro" id="IPR041297">
    <property type="entry name" value="Crb2_Tudor"/>
</dbReference>
<proteinExistence type="predicted"/>
<protein>
    <recommendedName>
        <fullName evidence="2">Tudor domain-containing protein</fullName>
    </recommendedName>
</protein>
<gene>
    <name evidence="3" type="ORF">UCDDS831_g04413</name>
</gene>
<dbReference type="SUPFAM" id="SSF63748">
    <property type="entry name" value="Tudor/PWWP/MBT"/>
    <property type="match status" value="1"/>
</dbReference>
<evidence type="ECO:0000256" key="1">
    <source>
        <dbReference type="SAM" id="MobiDB-lite"/>
    </source>
</evidence>
<dbReference type="CDD" id="cd20446">
    <property type="entry name" value="Tudor_SpSPF30-like"/>
    <property type="match status" value="1"/>
</dbReference>
<reference evidence="3 4" key="2">
    <citation type="submission" date="2015-05" db="EMBL/GenBank/DDBJ databases">
        <title>Distinctive expansion of gene families associated with plant cell wall degradation and secondary metabolism in the genomes of grapevine trunk pathogens.</title>
        <authorList>
            <person name="Lawrence D.P."/>
            <person name="Travadon R."/>
            <person name="Rolshausen P.E."/>
            <person name="Baumgartner K."/>
        </authorList>
    </citation>
    <scope>NUCLEOTIDE SEQUENCE [LARGE SCALE GENOMIC DNA]</scope>
    <source>
        <strain evidence="3">DS831</strain>
    </source>
</reference>
<comment type="caution">
    <text evidence="3">The sequence shown here is derived from an EMBL/GenBank/DDBJ whole genome shotgun (WGS) entry which is preliminary data.</text>
</comment>
<feature type="region of interest" description="Disordered" evidence="1">
    <location>
        <begin position="57"/>
        <end position="96"/>
    </location>
</feature>
<feature type="region of interest" description="Disordered" evidence="1">
    <location>
        <begin position="150"/>
        <end position="286"/>
    </location>
</feature>
<feature type="compositionally biased region" description="Low complexity" evidence="1">
    <location>
        <begin position="169"/>
        <end position="180"/>
    </location>
</feature>
<sequence>MSSAIQELEESLRDFTTQLEEANANLEVEPDNANLLELKVELESGITTFQALLEEERTRAPAPKAPSPPAVKEKWSKENHPAFKKAAPPPADDEPAAPIAYKVNDVVLAKWKTGDKSFYPAKILSITGSSTSPTYHIKFTQYNETETLAAHEIKPISNDSKKRKADGSPVTPTTPTTPATSGVISAAADINPALASQAKKEPSKVSDGPPKPAKIPRKVKANKELESNKNKWQQFAASGKGMKKKESMFRTGASVTARVGFTGSGQEMRKDPTRSRHIYQTNEDEE</sequence>
<dbReference type="Pfam" id="PF18115">
    <property type="entry name" value="Tudor_3"/>
    <property type="match status" value="1"/>
</dbReference>
<accession>A0A0G2EF06</accession>